<dbReference type="AlphaFoldDB" id="A0A1I5VE46"/>
<keyword evidence="3" id="KW-1185">Reference proteome</keyword>
<reference evidence="3" key="1">
    <citation type="submission" date="2016-10" db="EMBL/GenBank/DDBJ databases">
        <authorList>
            <person name="Varghese N."/>
            <person name="Submissions S."/>
        </authorList>
    </citation>
    <scope>NUCLEOTIDE SEQUENCE [LARGE SCALE GENOMIC DNA]</scope>
    <source>
        <strain evidence="3">CGMCC 1.10329</strain>
    </source>
</reference>
<evidence type="ECO:0000313" key="2">
    <source>
        <dbReference type="EMBL" id="SFQ05769.1"/>
    </source>
</evidence>
<organism evidence="2 3">
    <name type="scientific">Halolamina pelagica</name>
    <dbReference type="NCBI Taxonomy" id="699431"/>
    <lineage>
        <taxon>Archaea</taxon>
        <taxon>Methanobacteriati</taxon>
        <taxon>Methanobacteriota</taxon>
        <taxon>Stenosarchaea group</taxon>
        <taxon>Halobacteria</taxon>
        <taxon>Halobacteriales</taxon>
        <taxon>Haloferacaceae</taxon>
    </lineage>
</organism>
<dbReference type="RefSeq" id="WP_166623297.1">
    <property type="nucleotide sequence ID" value="NZ_FOXI01000017.1"/>
</dbReference>
<name>A0A1I5VE46_9EURY</name>
<evidence type="ECO:0000256" key="1">
    <source>
        <dbReference type="SAM" id="Phobius"/>
    </source>
</evidence>
<keyword evidence="1" id="KW-0472">Membrane</keyword>
<sequence>MTGLVQRTAARIDSLSRSVWDDSSGTEKLIIAVLLVVTGLAIPVVPIVLIARYIAN</sequence>
<keyword evidence="1" id="KW-0812">Transmembrane</keyword>
<proteinExistence type="predicted"/>
<dbReference type="OrthoDB" id="195779at2157"/>
<gene>
    <name evidence="2" type="ORF">SAMN05216277_11748</name>
</gene>
<protein>
    <submittedName>
        <fullName evidence="2">Uncharacterized protein</fullName>
    </submittedName>
</protein>
<evidence type="ECO:0000313" key="3">
    <source>
        <dbReference type="Proteomes" id="UP000183769"/>
    </source>
</evidence>
<dbReference type="EMBL" id="FOXI01000017">
    <property type="protein sequence ID" value="SFQ05769.1"/>
    <property type="molecule type" value="Genomic_DNA"/>
</dbReference>
<accession>A0A1I5VE46</accession>
<dbReference type="Proteomes" id="UP000183769">
    <property type="component" value="Unassembled WGS sequence"/>
</dbReference>
<keyword evidence="1" id="KW-1133">Transmembrane helix</keyword>
<feature type="transmembrane region" description="Helical" evidence="1">
    <location>
        <begin position="29"/>
        <end position="55"/>
    </location>
</feature>